<sequence length="143" mass="16622">DFESAVRAFIYASRVQRFKIARHIFGSQEAEWAFHKDFWGKEKWQYVLSTLGFEHIQCISYRQLTRRESHIPVRGGIAIRIARVFPFLASALGFDTLHNVVATARKGTQTVDEQKCIDDILSLSLIGDEKEILDIWKRETEIH</sequence>
<accession>A0A2M8C0R1</accession>
<name>A0A2M8C0R1_9BACT</name>
<evidence type="ECO:0000313" key="1">
    <source>
        <dbReference type="EMBL" id="PJB49678.1"/>
    </source>
</evidence>
<dbReference type="Proteomes" id="UP000228770">
    <property type="component" value="Unassembled WGS sequence"/>
</dbReference>
<reference evidence="2" key="1">
    <citation type="submission" date="2017-09" db="EMBL/GenBank/DDBJ databases">
        <title>Depth-based differentiation of microbial function through sediment-hosted aquifers and enrichment of novel symbionts in the deep terrestrial subsurface.</title>
        <authorList>
            <person name="Probst A.J."/>
            <person name="Ladd B."/>
            <person name="Jarett J.K."/>
            <person name="Geller-Mcgrath D.E."/>
            <person name="Sieber C.M.K."/>
            <person name="Emerson J.B."/>
            <person name="Anantharaman K."/>
            <person name="Thomas B.C."/>
            <person name="Malmstrom R."/>
            <person name="Stieglmeier M."/>
            <person name="Klingl A."/>
            <person name="Woyke T."/>
            <person name="Ryan C.M."/>
            <person name="Banfield J.F."/>
        </authorList>
    </citation>
    <scope>NUCLEOTIDE SEQUENCE [LARGE SCALE GENOMIC DNA]</scope>
</reference>
<dbReference type="EMBL" id="PFUA01000082">
    <property type="protein sequence ID" value="PJB49678.1"/>
    <property type="molecule type" value="Genomic_DNA"/>
</dbReference>
<comment type="caution">
    <text evidence="1">The sequence shown here is derived from an EMBL/GenBank/DDBJ whole genome shotgun (WGS) entry which is preliminary data.</text>
</comment>
<dbReference type="AlphaFoldDB" id="A0A2M8C0R1"/>
<organism evidence="1 2">
    <name type="scientific">Candidatus Brennerbacteria bacterium CG_4_9_14_3_um_filter_43_9</name>
    <dbReference type="NCBI Taxonomy" id="1974522"/>
    <lineage>
        <taxon>Bacteria</taxon>
        <taxon>Candidatus Brenneribacteriota</taxon>
    </lineage>
</organism>
<evidence type="ECO:0000313" key="2">
    <source>
        <dbReference type="Proteomes" id="UP000228770"/>
    </source>
</evidence>
<protein>
    <submittedName>
        <fullName evidence="1">Uncharacterized protein</fullName>
    </submittedName>
</protein>
<feature type="non-terminal residue" evidence="1">
    <location>
        <position position="1"/>
    </location>
</feature>
<gene>
    <name evidence="1" type="ORF">CO102_03270</name>
</gene>
<proteinExistence type="predicted"/>